<keyword evidence="2 3" id="KW-0413">Isomerase</keyword>
<dbReference type="RefSeq" id="WP_151727693.1">
    <property type="nucleotide sequence ID" value="NZ_BKZV01000002.1"/>
</dbReference>
<sequence>MLVLKVTIMEGRSEEQKERLIRLLSEAAGRELGYPVEEVRVIIYEVPKRNWGIGGRSAASREEGGG</sequence>
<dbReference type="PANTHER" id="PTHR35530:SF1">
    <property type="entry name" value="2-HYDROXYMUCONATE TAUTOMERASE"/>
    <property type="match status" value="1"/>
</dbReference>
<evidence type="ECO:0000313" key="6">
    <source>
        <dbReference type="Proteomes" id="UP000334820"/>
    </source>
</evidence>
<dbReference type="InterPro" id="IPR014347">
    <property type="entry name" value="Tautomerase/MIF_sf"/>
</dbReference>
<dbReference type="InterPro" id="IPR018191">
    <property type="entry name" value="4-OT"/>
</dbReference>
<dbReference type="InterPro" id="IPR004370">
    <property type="entry name" value="4-OT-like_dom"/>
</dbReference>
<comment type="similarity">
    <text evidence="1 3">Belongs to the 4-oxalocrotonate tautomerase family.</text>
</comment>
<name>A0A5J4K9P9_9CHLR</name>
<evidence type="ECO:0000256" key="3">
    <source>
        <dbReference type="RuleBase" id="RU362032"/>
    </source>
</evidence>
<dbReference type="Pfam" id="PF01361">
    <property type="entry name" value="Tautomerase"/>
    <property type="match status" value="1"/>
</dbReference>
<feature type="domain" description="4-oxalocrotonate tautomerase-like" evidence="4">
    <location>
        <begin position="4"/>
        <end position="58"/>
    </location>
</feature>
<dbReference type="EC" id="5.3.2.-" evidence="3"/>
<gene>
    <name evidence="5" type="ORF">KTAU_14830</name>
</gene>
<keyword evidence="6" id="KW-1185">Reference proteome</keyword>
<dbReference type="Proteomes" id="UP000334820">
    <property type="component" value="Unassembled WGS sequence"/>
</dbReference>
<dbReference type="GO" id="GO:0016853">
    <property type="term" value="F:isomerase activity"/>
    <property type="evidence" value="ECO:0007669"/>
    <property type="project" value="UniProtKB-UniRule"/>
</dbReference>
<dbReference type="AlphaFoldDB" id="A0A5J4K9P9"/>
<proteinExistence type="inferred from homology"/>
<comment type="caution">
    <text evidence="5">The sequence shown here is derived from an EMBL/GenBank/DDBJ whole genome shotgun (WGS) entry which is preliminary data.</text>
</comment>
<organism evidence="5 6">
    <name type="scientific">Thermogemmatispora aurantia</name>
    <dbReference type="NCBI Taxonomy" id="2045279"/>
    <lineage>
        <taxon>Bacteria</taxon>
        <taxon>Bacillati</taxon>
        <taxon>Chloroflexota</taxon>
        <taxon>Ktedonobacteria</taxon>
        <taxon>Thermogemmatisporales</taxon>
        <taxon>Thermogemmatisporaceae</taxon>
        <taxon>Thermogemmatispora</taxon>
    </lineage>
</organism>
<evidence type="ECO:0000256" key="1">
    <source>
        <dbReference type="ARBA" id="ARBA00006723"/>
    </source>
</evidence>
<protein>
    <recommendedName>
        <fullName evidence="3">Tautomerase</fullName>
        <ecNumber evidence="3">5.3.2.-</ecNumber>
    </recommendedName>
</protein>
<evidence type="ECO:0000259" key="4">
    <source>
        <dbReference type="Pfam" id="PF01361"/>
    </source>
</evidence>
<accession>A0A5J4K9P9</accession>
<dbReference type="SUPFAM" id="SSF55331">
    <property type="entry name" value="Tautomerase/MIF"/>
    <property type="match status" value="1"/>
</dbReference>
<dbReference type="EMBL" id="BKZV01000002">
    <property type="protein sequence ID" value="GER82846.1"/>
    <property type="molecule type" value="Genomic_DNA"/>
</dbReference>
<dbReference type="NCBIfam" id="TIGR00013">
    <property type="entry name" value="taut"/>
    <property type="match status" value="1"/>
</dbReference>
<dbReference type="Gene3D" id="3.30.429.10">
    <property type="entry name" value="Macrophage Migration Inhibitory Factor"/>
    <property type="match status" value="1"/>
</dbReference>
<dbReference type="PANTHER" id="PTHR35530">
    <property type="entry name" value="TAUTOMERASE-RELATED"/>
    <property type="match status" value="1"/>
</dbReference>
<evidence type="ECO:0000313" key="5">
    <source>
        <dbReference type="EMBL" id="GER82846.1"/>
    </source>
</evidence>
<reference evidence="5 6" key="1">
    <citation type="journal article" date="2019" name="Int. J. Syst. Evol. Microbiol.">
        <title>Thermogemmatispora aurantia sp. nov. and Thermogemmatispora argillosa sp. nov., within the class Ktedonobacteria, and emended description of the genus Thermogemmatispora.</title>
        <authorList>
            <person name="Zheng Y."/>
            <person name="Wang C.M."/>
            <person name="Sakai Y."/>
            <person name="Abe K."/>
            <person name="Yokota A."/>
            <person name="Yabe S."/>
        </authorList>
    </citation>
    <scope>NUCLEOTIDE SEQUENCE [LARGE SCALE GENOMIC DNA]</scope>
    <source>
        <strain evidence="5 6">A1-2</strain>
    </source>
</reference>
<evidence type="ECO:0000256" key="2">
    <source>
        <dbReference type="ARBA" id="ARBA00023235"/>
    </source>
</evidence>